<keyword evidence="2" id="KW-1185">Reference proteome</keyword>
<evidence type="ECO:0000313" key="1">
    <source>
        <dbReference type="EMBL" id="AYD39623.1"/>
    </source>
</evidence>
<dbReference type="KEGG" id="cfer:D4Z93_03435"/>
<dbReference type="SUPFAM" id="SSF88659">
    <property type="entry name" value="Sigma3 and sigma4 domains of RNA polymerase sigma factors"/>
    <property type="match status" value="1"/>
</dbReference>
<dbReference type="OrthoDB" id="9914968at2"/>
<evidence type="ECO:0008006" key="3">
    <source>
        <dbReference type="Google" id="ProtNLM"/>
    </source>
</evidence>
<sequence>MGFIKHINNTLNPIERAIFYMRYVFKYPIMKVAKETKYSKRMIQYKLNDIIVKLEEDPEMYRMIKKMNMEHTIIKSYVAHNTPKKVQ</sequence>
<name>A0A386H245_9CLOT</name>
<dbReference type="InterPro" id="IPR013324">
    <property type="entry name" value="RNA_pol_sigma_r3/r4-like"/>
</dbReference>
<dbReference type="EMBL" id="CP032416">
    <property type="protein sequence ID" value="AYD39623.1"/>
    <property type="molecule type" value="Genomic_DNA"/>
</dbReference>
<accession>A0A386H245</accession>
<reference evidence="1 2" key="1">
    <citation type="journal article" date="2019" name="Int. J. Syst. Evol. Microbiol.">
        <title>Clostridium fermenticellae sp. nov., isolated from the mud in a fermentation cellar for the production of the Chinese liquor, baijiu.</title>
        <authorList>
            <person name="Xu P.X."/>
            <person name="Chai L.J."/>
            <person name="Qiu T."/>
            <person name="Zhang X.J."/>
            <person name="Lu Z.M."/>
            <person name="Xiao C."/>
            <person name="Wang S.T."/>
            <person name="Shen C.H."/>
            <person name="Shi J.S."/>
            <person name="Xu Z.H."/>
        </authorList>
    </citation>
    <scope>NUCLEOTIDE SEQUENCE [LARGE SCALE GENOMIC DNA]</scope>
    <source>
        <strain evidence="1 2">JN500901</strain>
    </source>
</reference>
<gene>
    <name evidence="1" type="ORF">D4Z93_03435</name>
</gene>
<evidence type="ECO:0000313" key="2">
    <source>
        <dbReference type="Proteomes" id="UP000266301"/>
    </source>
</evidence>
<protein>
    <recommendedName>
        <fullName evidence="3">PucR C-terminal helix-turn-helix domain-containing protein</fullName>
    </recommendedName>
</protein>
<proteinExistence type="predicted"/>
<organism evidence="1 2">
    <name type="scientific">Clostridium fermenticellae</name>
    <dbReference type="NCBI Taxonomy" id="2068654"/>
    <lineage>
        <taxon>Bacteria</taxon>
        <taxon>Bacillati</taxon>
        <taxon>Bacillota</taxon>
        <taxon>Clostridia</taxon>
        <taxon>Eubacteriales</taxon>
        <taxon>Clostridiaceae</taxon>
        <taxon>Clostridium</taxon>
    </lineage>
</organism>
<dbReference type="AlphaFoldDB" id="A0A386H245"/>
<dbReference type="Proteomes" id="UP000266301">
    <property type="component" value="Chromosome"/>
</dbReference>